<evidence type="ECO:0000313" key="2">
    <source>
        <dbReference type="EMBL" id="CAC5394807.1"/>
    </source>
</evidence>
<reference evidence="2 3" key="1">
    <citation type="submission" date="2020-06" db="EMBL/GenBank/DDBJ databases">
        <authorList>
            <person name="Li R."/>
            <person name="Bekaert M."/>
        </authorList>
    </citation>
    <scope>NUCLEOTIDE SEQUENCE [LARGE SCALE GENOMIC DNA]</scope>
    <source>
        <strain evidence="3">wild</strain>
    </source>
</reference>
<sequence>MEVLTFMVVFVGLMNIFLVSCYTIKACSRTERGLFDGNVRYYVKQYCCDNHEPTGNYCKECTVGFTSVNGDKCMACQVGTYGRRCTELCDCSKGQRNRGRQNITNSTAQINLRPFEQENSEQFVNHDYEEIDDQISMPLELIVNRTRIWTHEASSRYIDVIGFTSDYLNPYQPIIAYSDSHNYTTCGLTSCKKKFRNSLPASIECLKNKHVQCEFLQRMKDTEKISSTLPFGQCHQMKDFPKNKINHICNFKKKRRWSL</sequence>
<proteinExistence type="predicted"/>
<dbReference type="Proteomes" id="UP000507470">
    <property type="component" value="Unassembled WGS sequence"/>
</dbReference>
<feature type="chain" id="PRO_5026827011" description="MEGF10_11" evidence="1">
    <location>
        <begin position="22"/>
        <end position="259"/>
    </location>
</feature>
<dbReference type="EMBL" id="CACVKT020005388">
    <property type="protein sequence ID" value="CAC5394807.1"/>
    <property type="molecule type" value="Genomic_DNA"/>
</dbReference>
<protein>
    <recommendedName>
        <fullName evidence="4">MEGF10_11</fullName>
    </recommendedName>
</protein>
<name>A0A6J8CI86_MYTCO</name>
<evidence type="ECO:0000256" key="1">
    <source>
        <dbReference type="SAM" id="SignalP"/>
    </source>
</evidence>
<accession>A0A6J8CI86</accession>
<keyword evidence="3" id="KW-1185">Reference proteome</keyword>
<dbReference type="AlphaFoldDB" id="A0A6J8CI86"/>
<keyword evidence="1" id="KW-0732">Signal</keyword>
<evidence type="ECO:0008006" key="4">
    <source>
        <dbReference type="Google" id="ProtNLM"/>
    </source>
</evidence>
<evidence type="ECO:0000313" key="3">
    <source>
        <dbReference type="Proteomes" id="UP000507470"/>
    </source>
</evidence>
<feature type="signal peptide" evidence="1">
    <location>
        <begin position="1"/>
        <end position="21"/>
    </location>
</feature>
<gene>
    <name evidence="2" type="ORF">MCOR_29524</name>
</gene>
<organism evidence="2 3">
    <name type="scientific">Mytilus coruscus</name>
    <name type="common">Sea mussel</name>
    <dbReference type="NCBI Taxonomy" id="42192"/>
    <lineage>
        <taxon>Eukaryota</taxon>
        <taxon>Metazoa</taxon>
        <taxon>Spiralia</taxon>
        <taxon>Lophotrochozoa</taxon>
        <taxon>Mollusca</taxon>
        <taxon>Bivalvia</taxon>
        <taxon>Autobranchia</taxon>
        <taxon>Pteriomorphia</taxon>
        <taxon>Mytilida</taxon>
        <taxon>Mytiloidea</taxon>
        <taxon>Mytilidae</taxon>
        <taxon>Mytilinae</taxon>
        <taxon>Mytilus</taxon>
    </lineage>
</organism>